<dbReference type="OrthoDB" id="569879at2"/>
<keyword evidence="3" id="KW-1185">Reference proteome</keyword>
<dbReference type="AlphaFoldDB" id="A0A417YCP8"/>
<evidence type="ECO:0000313" key="3">
    <source>
        <dbReference type="Proteomes" id="UP000285456"/>
    </source>
</evidence>
<dbReference type="Proteomes" id="UP000285456">
    <property type="component" value="Unassembled WGS sequence"/>
</dbReference>
<accession>A0A417YCP8</accession>
<feature type="domain" description="NERD" evidence="1">
    <location>
        <begin position="48"/>
        <end position="163"/>
    </location>
</feature>
<gene>
    <name evidence="2" type="ORF">D1B32_17585</name>
</gene>
<dbReference type="Pfam" id="PF08378">
    <property type="entry name" value="NERD"/>
    <property type="match status" value="1"/>
</dbReference>
<dbReference type="PROSITE" id="PS50965">
    <property type="entry name" value="NERD"/>
    <property type="match status" value="1"/>
</dbReference>
<sequence>MIERNDGMIIRKRTKPLILRKYEILRTRLKSTFPRVQQIDRAYGKYMKGYMGEVKVDYYLQFLEQITTILQDVCLKLDGKSVQLDNIIISQHAIYIVEVKNYSGTIIFDTTLNQFIREDGKKETGFSHPITQVELQQLKLQNWLHHNGFTNIPIYYFVAISEPSTIIKVIGDTEPIAKVVAHGERIPHIILDIEKKLENTNKIIHQKIGHMILKKCIDFDRDIMKEHEIKREDLVNGVKCTSCDMLAMQRTPRNWVCPKCEHKDRHAHHLAIKEYLLLYQWITNQECKNFLQVNSRHMVNKALKNINLTYEPANKRWIKNKQK</sequence>
<name>A0A417YCP8_9BACI</name>
<dbReference type="EMBL" id="QWEH01000014">
    <property type="protein sequence ID" value="RHW30382.1"/>
    <property type="molecule type" value="Genomic_DNA"/>
</dbReference>
<evidence type="ECO:0000313" key="2">
    <source>
        <dbReference type="EMBL" id="RHW30382.1"/>
    </source>
</evidence>
<comment type="caution">
    <text evidence="2">The sequence shown here is derived from an EMBL/GenBank/DDBJ whole genome shotgun (WGS) entry which is preliminary data.</text>
</comment>
<protein>
    <submittedName>
        <fullName evidence="2">NERD domain-containing protein</fullName>
    </submittedName>
</protein>
<evidence type="ECO:0000259" key="1">
    <source>
        <dbReference type="PROSITE" id="PS50965"/>
    </source>
</evidence>
<dbReference type="RefSeq" id="WP_118890014.1">
    <property type="nucleotide sequence ID" value="NZ_PHUT01000001.1"/>
</dbReference>
<reference evidence="2 3" key="1">
    <citation type="journal article" date="2007" name="Int. J. Syst. Evol. Microbiol.">
        <title>Oceanobacillus profundus sp. nov., isolated from a deep-sea sediment core.</title>
        <authorList>
            <person name="Kim Y.G."/>
            <person name="Choi D.H."/>
            <person name="Hyun S."/>
            <person name="Cho B.C."/>
        </authorList>
    </citation>
    <scope>NUCLEOTIDE SEQUENCE [LARGE SCALE GENOMIC DNA]</scope>
    <source>
        <strain evidence="2 3">DSM 18246</strain>
    </source>
</reference>
<proteinExistence type="predicted"/>
<dbReference type="InterPro" id="IPR011528">
    <property type="entry name" value="NERD"/>
</dbReference>
<organism evidence="2 3">
    <name type="scientific">Oceanobacillus profundus</name>
    <dbReference type="NCBI Taxonomy" id="372463"/>
    <lineage>
        <taxon>Bacteria</taxon>
        <taxon>Bacillati</taxon>
        <taxon>Bacillota</taxon>
        <taxon>Bacilli</taxon>
        <taxon>Bacillales</taxon>
        <taxon>Bacillaceae</taxon>
        <taxon>Oceanobacillus</taxon>
    </lineage>
</organism>